<dbReference type="EMBL" id="LRPC01000032">
    <property type="protein sequence ID" value="KYG71508.1"/>
    <property type="molecule type" value="Genomic_DNA"/>
</dbReference>
<gene>
    <name evidence="2" type="ORF">AWW68_18360</name>
</gene>
<dbReference type="AlphaFoldDB" id="A0A150WYE8"/>
<name>A0A150WYE8_9BACT</name>
<reference evidence="2 3" key="1">
    <citation type="submission" date="2016-01" db="EMBL/GenBank/DDBJ databases">
        <title>Genome sequencing of Roseivirga spongicola UST030701-084.</title>
        <authorList>
            <person name="Selvaratnam C."/>
            <person name="Thevarajoo S."/>
            <person name="Goh K.M."/>
            <person name="Ee R."/>
            <person name="Chan K.-G."/>
            <person name="Chong C.S."/>
        </authorList>
    </citation>
    <scope>NUCLEOTIDE SEQUENCE [LARGE SCALE GENOMIC DNA]</scope>
    <source>
        <strain evidence="2 3">UST030701-084</strain>
    </source>
</reference>
<accession>A0A150WYE8</accession>
<protein>
    <submittedName>
        <fullName evidence="2">Uncharacterized protein</fullName>
    </submittedName>
</protein>
<keyword evidence="1" id="KW-0472">Membrane</keyword>
<evidence type="ECO:0000313" key="2">
    <source>
        <dbReference type="EMBL" id="KYG71508.1"/>
    </source>
</evidence>
<keyword evidence="3" id="KW-1185">Reference proteome</keyword>
<evidence type="ECO:0000256" key="1">
    <source>
        <dbReference type="SAM" id="Phobius"/>
    </source>
</evidence>
<keyword evidence="1" id="KW-1133">Transmembrane helix</keyword>
<proteinExistence type="predicted"/>
<sequence>MDFLLNLIPDLGAVTRFLIFKPFSSKRFADYYDKGRSEKQELKNWFAGLVLIIAVILSIKWMI</sequence>
<keyword evidence="1" id="KW-0812">Transmembrane</keyword>
<dbReference type="Proteomes" id="UP000075606">
    <property type="component" value="Unassembled WGS sequence"/>
</dbReference>
<organism evidence="2 3">
    <name type="scientific">Roseivirga spongicola</name>
    <dbReference type="NCBI Taxonomy" id="333140"/>
    <lineage>
        <taxon>Bacteria</taxon>
        <taxon>Pseudomonadati</taxon>
        <taxon>Bacteroidota</taxon>
        <taxon>Cytophagia</taxon>
        <taxon>Cytophagales</taxon>
        <taxon>Roseivirgaceae</taxon>
        <taxon>Roseivirga</taxon>
    </lineage>
</organism>
<comment type="caution">
    <text evidence="2">The sequence shown here is derived from an EMBL/GenBank/DDBJ whole genome shotgun (WGS) entry which is preliminary data.</text>
</comment>
<dbReference type="STRING" id="333140.AWW68_18360"/>
<evidence type="ECO:0000313" key="3">
    <source>
        <dbReference type="Proteomes" id="UP000075606"/>
    </source>
</evidence>
<feature type="transmembrane region" description="Helical" evidence="1">
    <location>
        <begin position="44"/>
        <end position="62"/>
    </location>
</feature>